<evidence type="ECO:0000256" key="2">
    <source>
        <dbReference type="SAM" id="Phobius"/>
    </source>
</evidence>
<evidence type="ECO:0000313" key="3">
    <source>
        <dbReference type="EMBL" id="SFP89167.1"/>
    </source>
</evidence>
<accession>A0A1I5U2T6</accession>
<feature type="transmembrane region" description="Helical" evidence="2">
    <location>
        <begin position="405"/>
        <end position="423"/>
    </location>
</feature>
<proteinExistence type="predicted"/>
<keyword evidence="2" id="KW-0472">Membrane</keyword>
<dbReference type="STRING" id="1121869.SAMN03084138_03441"/>
<dbReference type="Pfam" id="PF06123">
    <property type="entry name" value="CreD"/>
    <property type="match status" value="1"/>
</dbReference>
<feature type="transmembrane region" description="Helical" evidence="2">
    <location>
        <begin position="6"/>
        <end position="26"/>
    </location>
</feature>
<dbReference type="InterPro" id="IPR010364">
    <property type="entry name" value="Uncharacterised_IM_CreD"/>
</dbReference>
<dbReference type="PIRSF" id="PIRSF004548">
    <property type="entry name" value="CreD"/>
    <property type="match status" value="1"/>
</dbReference>
<name>A0A1I5U2T6_9GAMM</name>
<dbReference type="PANTHER" id="PTHR30092:SF0">
    <property type="entry name" value="INNER MEMBRANE PROTEIN CRED"/>
    <property type="match status" value="1"/>
</dbReference>
<gene>
    <name evidence="3" type="ORF">SAMN03084138_03441</name>
</gene>
<evidence type="ECO:0000313" key="4">
    <source>
        <dbReference type="Proteomes" id="UP000182692"/>
    </source>
</evidence>
<sequence length="520" mass="57258">MTDLIFGLFALLLLAVFAFGAFVLIRTGLNRLNVNIDLPELQARSSLLLKGVLALTLCLLAIVPLSMVHDMANEREYLYKDVVNEIGESWGSEQTLAGPVLVLPYTYVVIQEVATGDGELKEVSERRTHRYDEVVILPKTLDLKAGLTHDFRTRGIYQSLVYQSTIEGKADFQFALPNIANLETFHFDAARLVFGLSANKAIDGVDMFTVTGEGLPAEMSLMSGTGLDTDALKRGFHRPISLAETPVPFTLDFKIRLRGSQGIGFLPLGESSTFELTTDWPHPSFVGALPTARNINDNGFSATWNISHLSRNYPQVFVDSASINLDEANAYTQLFEPNTHYGKIERSLKYGLLFVALTFIVLMMFELGMKQGNAQSLSALQYAMVGAAMTLFYLVLLALSEHMSFTMAFMSAASIPLVSIPAYVGSATGSTRRGIIMLSMLTGLYALLYSILRLEDYALLMGSGLLVAVLLTLMFMTRKGKGEEQGEQGEQGEQEEQKEQVLVPYMDSLGDSTRSFCKTD</sequence>
<feature type="region of interest" description="Disordered" evidence="1">
    <location>
        <begin position="482"/>
        <end position="520"/>
    </location>
</feature>
<dbReference type="NCBIfam" id="NF008712">
    <property type="entry name" value="PRK11715.1-1"/>
    <property type="match status" value="1"/>
</dbReference>
<dbReference type="PANTHER" id="PTHR30092">
    <property type="entry name" value="INNER MEMBRANE PROTEIN CRED"/>
    <property type="match status" value="1"/>
</dbReference>
<evidence type="ECO:0000256" key="1">
    <source>
        <dbReference type="SAM" id="MobiDB-lite"/>
    </source>
</evidence>
<reference evidence="3 4" key="1">
    <citation type="submission" date="2016-10" db="EMBL/GenBank/DDBJ databases">
        <authorList>
            <person name="de Groot N.N."/>
        </authorList>
    </citation>
    <scope>NUCLEOTIDE SEQUENCE [LARGE SCALE GENOMIC DNA]</scope>
    <source>
        <strain evidence="3 4">DSM 15893</strain>
    </source>
</reference>
<dbReference type="EMBL" id="FOWR01000028">
    <property type="protein sequence ID" value="SFP89167.1"/>
    <property type="molecule type" value="Genomic_DNA"/>
</dbReference>
<keyword evidence="2" id="KW-0812">Transmembrane</keyword>
<dbReference type="GO" id="GO:0005886">
    <property type="term" value="C:plasma membrane"/>
    <property type="evidence" value="ECO:0007669"/>
    <property type="project" value="TreeGrafter"/>
</dbReference>
<feature type="transmembrane region" description="Helical" evidence="2">
    <location>
        <begin position="379"/>
        <end position="399"/>
    </location>
</feature>
<feature type="compositionally biased region" description="Polar residues" evidence="1">
    <location>
        <begin position="510"/>
        <end position="520"/>
    </location>
</feature>
<feature type="compositionally biased region" description="Acidic residues" evidence="1">
    <location>
        <begin position="485"/>
        <end position="496"/>
    </location>
</feature>
<dbReference type="OrthoDB" id="9791851at2"/>
<organism evidence="3 4">
    <name type="scientific">Enterovibrio norvegicus DSM 15893</name>
    <dbReference type="NCBI Taxonomy" id="1121869"/>
    <lineage>
        <taxon>Bacteria</taxon>
        <taxon>Pseudomonadati</taxon>
        <taxon>Pseudomonadota</taxon>
        <taxon>Gammaproteobacteria</taxon>
        <taxon>Vibrionales</taxon>
        <taxon>Vibrionaceae</taxon>
        <taxon>Enterovibrio</taxon>
    </lineage>
</organism>
<feature type="transmembrane region" description="Helical" evidence="2">
    <location>
        <begin position="47"/>
        <end position="67"/>
    </location>
</feature>
<feature type="transmembrane region" description="Helical" evidence="2">
    <location>
        <begin position="458"/>
        <end position="476"/>
    </location>
</feature>
<dbReference type="RefSeq" id="WP_074927914.1">
    <property type="nucleotide sequence ID" value="NZ_FOWR01000028.1"/>
</dbReference>
<feature type="transmembrane region" description="Helical" evidence="2">
    <location>
        <begin position="348"/>
        <end position="367"/>
    </location>
</feature>
<dbReference type="AlphaFoldDB" id="A0A1I5U2T6"/>
<protein>
    <submittedName>
        <fullName evidence="3">Inner membrane protein</fullName>
    </submittedName>
</protein>
<keyword evidence="2" id="KW-1133">Transmembrane helix</keyword>
<dbReference type="GeneID" id="35874336"/>
<feature type="transmembrane region" description="Helical" evidence="2">
    <location>
        <begin position="435"/>
        <end position="452"/>
    </location>
</feature>
<dbReference type="Proteomes" id="UP000182692">
    <property type="component" value="Unassembled WGS sequence"/>
</dbReference>